<dbReference type="Proteomes" id="UP000266861">
    <property type="component" value="Unassembled WGS sequence"/>
</dbReference>
<dbReference type="EMBL" id="PQFF01000102">
    <property type="protein sequence ID" value="RHZ82408.1"/>
    <property type="molecule type" value="Genomic_DNA"/>
</dbReference>
<evidence type="ECO:0000313" key="2">
    <source>
        <dbReference type="Proteomes" id="UP000266861"/>
    </source>
</evidence>
<evidence type="ECO:0000313" key="1">
    <source>
        <dbReference type="EMBL" id="RHZ82408.1"/>
    </source>
</evidence>
<name>A0A397J6R9_9GLOM</name>
<sequence length="185" mass="21789">MIKYNVEINRSKSKKRQGIVERFNLTLQKWAFFIQDAVELLLPPTERCRDWVTDLTIFLENLDNTVTRLIDMSPAEARKLKHVYAKSSKPRYGPMGYDEVRLTYSDSVLYLLNPGELEGGRRRITDCNWSPQIYHIKESLVQKNQPVLYWIEDIDGNGPKRSFVREELLLVNNNIEYPPKWILKS</sequence>
<organism evidence="1 2">
    <name type="scientific">Diversispora epigaea</name>
    <dbReference type="NCBI Taxonomy" id="1348612"/>
    <lineage>
        <taxon>Eukaryota</taxon>
        <taxon>Fungi</taxon>
        <taxon>Fungi incertae sedis</taxon>
        <taxon>Mucoromycota</taxon>
        <taxon>Glomeromycotina</taxon>
        <taxon>Glomeromycetes</taxon>
        <taxon>Diversisporales</taxon>
        <taxon>Diversisporaceae</taxon>
        <taxon>Diversispora</taxon>
    </lineage>
</organism>
<proteinExistence type="predicted"/>
<dbReference type="OrthoDB" id="6343797at2759"/>
<dbReference type="AlphaFoldDB" id="A0A397J6R9"/>
<comment type="caution">
    <text evidence="1">The sequence shown here is derived from an EMBL/GenBank/DDBJ whole genome shotgun (WGS) entry which is preliminary data.</text>
</comment>
<gene>
    <name evidence="1" type="ORF">Glove_109g188</name>
</gene>
<evidence type="ECO:0008006" key="3">
    <source>
        <dbReference type="Google" id="ProtNLM"/>
    </source>
</evidence>
<accession>A0A397J6R9</accession>
<reference evidence="1 2" key="1">
    <citation type="submission" date="2018-08" db="EMBL/GenBank/DDBJ databases">
        <title>Genome and evolution of the arbuscular mycorrhizal fungus Diversispora epigaea (formerly Glomus versiforme) and its bacterial endosymbionts.</title>
        <authorList>
            <person name="Sun X."/>
            <person name="Fei Z."/>
            <person name="Harrison M."/>
        </authorList>
    </citation>
    <scope>NUCLEOTIDE SEQUENCE [LARGE SCALE GENOMIC DNA]</scope>
    <source>
        <strain evidence="1 2">IT104</strain>
    </source>
</reference>
<dbReference type="STRING" id="1348612.A0A397J6R9"/>
<keyword evidence="2" id="KW-1185">Reference proteome</keyword>
<protein>
    <recommendedName>
        <fullName evidence="3">Integrase catalytic domain-containing protein</fullName>
    </recommendedName>
</protein>